<dbReference type="STRING" id="1666911.HLUCCA11_17470"/>
<dbReference type="Pfam" id="PF01345">
    <property type="entry name" value="DUF11"/>
    <property type="match status" value="1"/>
</dbReference>
<feature type="domain" description="DUF11" evidence="1">
    <location>
        <begin position="247"/>
        <end position="325"/>
    </location>
</feature>
<reference evidence="2 3" key="1">
    <citation type="submission" date="2015-09" db="EMBL/GenBank/DDBJ databases">
        <title>Identification and resolution of microdiversity through metagenomic sequencing of parallel consortia.</title>
        <authorList>
            <person name="Nelson W.C."/>
            <person name="Romine M.F."/>
            <person name="Lindemann S.R."/>
        </authorList>
    </citation>
    <scope>NUCLEOTIDE SEQUENCE [LARGE SCALE GENOMIC DNA]</scope>
    <source>
        <strain evidence="2">Ana</strain>
    </source>
</reference>
<dbReference type="NCBIfam" id="TIGR01451">
    <property type="entry name" value="B_ant_repeat"/>
    <property type="match status" value="1"/>
</dbReference>
<name>A0A0P8BXZ8_9CYAN</name>
<dbReference type="SUPFAM" id="SSF117074">
    <property type="entry name" value="Hypothetical protein PA1324"/>
    <property type="match status" value="1"/>
</dbReference>
<organism evidence="2 3">
    <name type="scientific">Phormidesmis priestleyi Ana</name>
    <dbReference type="NCBI Taxonomy" id="1666911"/>
    <lineage>
        <taxon>Bacteria</taxon>
        <taxon>Bacillati</taxon>
        <taxon>Cyanobacteriota</taxon>
        <taxon>Cyanophyceae</taxon>
        <taxon>Leptolyngbyales</taxon>
        <taxon>Leptolyngbyaceae</taxon>
        <taxon>Phormidesmis</taxon>
    </lineage>
</organism>
<gene>
    <name evidence="2" type="ORF">HLUCCA11_17470</name>
</gene>
<dbReference type="PATRIC" id="fig|1666911.3.peg.1276"/>
<evidence type="ECO:0000259" key="1">
    <source>
        <dbReference type="Pfam" id="PF01345"/>
    </source>
</evidence>
<dbReference type="Gene3D" id="2.60.40.740">
    <property type="match status" value="1"/>
</dbReference>
<evidence type="ECO:0000313" key="3">
    <source>
        <dbReference type="Proteomes" id="UP000050465"/>
    </source>
</evidence>
<protein>
    <submittedName>
        <fullName evidence="2">Conserved repeat domain</fullName>
    </submittedName>
</protein>
<dbReference type="Proteomes" id="UP000050465">
    <property type="component" value="Unassembled WGS sequence"/>
</dbReference>
<sequence length="492" mass="53111">MPIFPPFKWLFRRSRRWQRLIILVLIGILLQPVTGAYAQLSNIINEAQATYTTDNGLVGTVSNRIDIGQDNALIDPIGNLVGCDGQPLDTYAGFSMALYEPDASGLELGGLVNLTRTVPGENGLEPNDTNVNPFFLRPDLGRYNFLLDPNAPLSTGLNQTDSGAQYILVINPPENAGFTERRVLIDIIGTVNQVLSYRATSLDGQPLSVDGSTELTQTVRIDDAFAQGLTFFEFGLNTSICKTEQMRITKSADRAAAQPGDVVIYRLNIQNVAAAEVGSVIAIDTLPVGFELLPESVTGQVNGNPVTVNTTQSNRSVAFSITDVLAADNTLDIFYATRITPDAVRGSGRNSAIVTAERTDSGFRIQDGPSIHRIRLDPGILSDCGTLIGRVFEDKNFDGEQQSGEAGIPNAVIFLDDGNRVVTDADGLYSVKKMLPGQRTGTLDLSSLPGYTLAPNLHFSERNSLSRLVNLAPGGLVRMNFGVTPTFEEAQE</sequence>
<dbReference type="Gene3D" id="2.60.40.10">
    <property type="entry name" value="Immunoglobulins"/>
    <property type="match status" value="1"/>
</dbReference>
<comment type="caution">
    <text evidence="2">The sequence shown here is derived from an EMBL/GenBank/DDBJ whole genome shotgun (WGS) entry which is preliminary data.</text>
</comment>
<dbReference type="InterPro" id="IPR047589">
    <property type="entry name" value="DUF11_rpt"/>
</dbReference>
<proteinExistence type="predicted"/>
<accession>A0A0P8BXZ8</accession>
<dbReference type="InterPro" id="IPR001434">
    <property type="entry name" value="OmcB-like_DUF11"/>
</dbReference>
<dbReference type="AlphaFoldDB" id="A0A0P8BXZ8"/>
<dbReference type="EMBL" id="LJZR01000027">
    <property type="protein sequence ID" value="KPQ33801.1"/>
    <property type="molecule type" value="Genomic_DNA"/>
</dbReference>
<evidence type="ECO:0000313" key="2">
    <source>
        <dbReference type="EMBL" id="KPQ33801.1"/>
    </source>
</evidence>
<dbReference type="InterPro" id="IPR013783">
    <property type="entry name" value="Ig-like_fold"/>
</dbReference>